<evidence type="ECO:0000256" key="1">
    <source>
        <dbReference type="SAM" id="MobiDB-lite"/>
    </source>
</evidence>
<reference evidence="2" key="1">
    <citation type="submission" date="2020-07" db="EMBL/GenBank/DDBJ databases">
        <title>Genome sequence and genetic diversity analysis of an under-domesticated orphan crop, white fonio (Digitaria exilis).</title>
        <authorList>
            <person name="Bennetzen J.L."/>
            <person name="Chen S."/>
            <person name="Ma X."/>
            <person name="Wang X."/>
            <person name="Yssel A.E.J."/>
            <person name="Chaluvadi S.R."/>
            <person name="Johnson M."/>
            <person name="Gangashetty P."/>
            <person name="Hamidou F."/>
            <person name="Sanogo M.D."/>
            <person name="Zwaenepoel A."/>
            <person name="Wallace J."/>
            <person name="Van De Peer Y."/>
            <person name="Van Deynze A."/>
        </authorList>
    </citation>
    <scope>NUCLEOTIDE SEQUENCE</scope>
    <source>
        <tissue evidence="2">Leaves</tissue>
    </source>
</reference>
<feature type="compositionally biased region" description="Low complexity" evidence="1">
    <location>
        <begin position="10"/>
        <end position="26"/>
    </location>
</feature>
<evidence type="ECO:0000313" key="2">
    <source>
        <dbReference type="EMBL" id="KAF8646725.1"/>
    </source>
</evidence>
<keyword evidence="3" id="KW-1185">Reference proteome</keyword>
<sequence length="116" mass="11981">MPLREAPLPSRRVASARHYAAAAAGAPPVPPHRPPRSSSISTASSRKPPEPLRRAVADCLSPPAPHTHGPAAAAASAAAEASRTLRVSLYGVNGNAHLSESKRTSVPSFFSKHLGP</sequence>
<gene>
    <name evidence="2" type="ORF">HU200_065692</name>
</gene>
<feature type="region of interest" description="Disordered" evidence="1">
    <location>
        <begin position="96"/>
        <end position="116"/>
    </location>
</feature>
<dbReference type="AlphaFoldDB" id="A0A835A7S1"/>
<name>A0A835A7S1_9POAL</name>
<accession>A0A835A7S1</accession>
<dbReference type="EMBL" id="JACEFO010002882">
    <property type="protein sequence ID" value="KAF8646725.1"/>
    <property type="molecule type" value="Genomic_DNA"/>
</dbReference>
<organism evidence="2 3">
    <name type="scientific">Digitaria exilis</name>
    <dbReference type="NCBI Taxonomy" id="1010633"/>
    <lineage>
        <taxon>Eukaryota</taxon>
        <taxon>Viridiplantae</taxon>
        <taxon>Streptophyta</taxon>
        <taxon>Embryophyta</taxon>
        <taxon>Tracheophyta</taxon>
        <taxon>Spermatophyta</taxon>
        <taxon>Magnoliopsida</taxon>
        <taxon>Liliopsida</taxon>
        <taxon>Poales</taxon>
        <taxon>Poaceae</taxon>
        <taxon>PACMAD clade</taxon>
        <taxon>Panicoideae</taxon>
        <taxon>Panicodae</taxon>
        <taxon>Paniceae</taxon>
        <taxon>Anthephorinae</taxon>
        <taxon>Digitaria</taxon>
    </lineage>
</organism>
<comment type="caution">
    <text evidence="2">The sequence shown here is derived from an EMBL/GenBank/DDBJ whole genome shotgun (WGS) entry which is preliminary data.</text>
</comment>
<proteinExistence type="predicted"/>
<feature type="compositionally biased region" description="Low complexity" evidence="1">
    <location>
        <begin position="36"/>
        <end position="46"/>
    </location>
</feature>
<evidence type="ECO:0000313" key="3">
    <source>
        <dbReference type="Proteomes" id="UP000636709"/>
    </source>
</evidence>
<protein>
    <submittedName>
        <fullName evidence="2">Uncharacterized protein</fullName>
    </submittedName>
</protein>
<dbReference type="Proteomes" id="UP000636709">
    <property type="component" value="Unassembled WGS sequence"/>
</dbReference>
<feature type="region of interest" description="Disordered" evidence="1">
    <location>
        <begin position="1"/>
        <end position="75"/>
    </location>
</feature>
<feature type="compositionally biased region" description="Basic and acidic residues" evidence="1">
    <location>
        <begin position="47"/>
        <end position="56"/>
    </location>
</feature>